<comment type="caution">
    <text evidence="2">The sequence shown here is derived from an EMBL/GenBank/DDBJ whole genome shotgun (WGS) entry which is preliminary data.</text>
</comment>
<name>A0ABW1ECC3_9BACT</name>
<sequence>MKALLLVAIFCVTASLAAADTHPGLSGTVVDANGDPLAGVTVMVYHAGVKFGYSTFCPSCYIDCGKHAITDAKGAFKFKDLSPDLWFTLLAARDGYIPEITQHIDPFKAPTVTLKLATKPAVTDFSGTVRGRVVDEDGSPISYAVINPTGLIIGKGSTYGTVPGLEPISVSNKQGEFEISYAKPTPKMLLEVEARAFAPKFAVLETGPERHAVALSVGGTITGRLMQDGKPVSGAQIGLIAKDGGGFGMDLKLIGNPYEVVRIGTDEKGNFSIPNVPAPVDWYVYPTMDSVSSRGAVSPIGVRISKDEEHVQTADMVIEPGLYIRGTVIASDKKAIEEGMRVTLTSETVWDSQTVLIGADGHFEFKNVPAGKYAVGASVRGYHENTPRYGPEPFEADHNIDNLSITVYPNVP</sequence>
<feature type="signal peptide" evidence="1">
    <location>
        <begin position="1"/>
        <end position="19"/>
    </location>
</feature>
<reference evidence="3" key="1">
    <citation type="journal article" date="2019" name="Int. J. Syst. Evol. Microbiol.">
        <title>The Global Catalogue of Microorganisms (GCM) 10K type strain sequencing project: providing services to taxonomists for standard genome sequencing and annotation.</title>
        <authorList>
            <consortium name="The Broad Institute Genomics Platform"/>
            <consortium name="The Broad Institute Genome Sequencing Center for Infectious Disease"/>
            <person name="Wu L."/>
            <person name="Ma J."/>
        </authorList>
    </citation>
    <scope>NUCLEOTIDE SEQUENCE [LARGE SCALE GENOMIC DNA]</scope>
    <source>
        <strain evidence="3">JCM 4087</strain>
    </source>
</reference>
<dbReference type="SUPFAM" id="SSF49464">
    <property type="entry name" value="Carboxypeptidase regulatory domain-like"/>
    <property type="match status" value="1"/>
</dbReference>
<keyword evidence="3" id="KW-1185">Reference proteome</keyword>
<feature type="chain" id="PRO_5047343384" evidence="1">
    <location>
        <begin position="20"/>
        <end position="412"/>
    </location>
</feature>
<organism evidence="2 3">
    <name type="scientific">Acidicapsa dinghuensis</name>
    <dbReference type="NCBI Taxonomy" id="2218256"/>
    <lineage>
        <taxon>Bacteria</taxon>
        <taxon>Pseudomonadati</taxon>
        <taxon>Acidobacteriota</taxon>
        <taxon>Terriglobia</taxon>
        <taxon>Terriglobales</taxon>
        <taxon>Acidobacteriaceae</taxon>
        <taxon>Acidicapsa</taxon>
    </lineage>
</organism>
<dbReference type="Pfam" id="PF13620">
    <property type="entry name" value="CarboxypepD_reg"/>
    <property type="match status" value="2"/>
</dbReference>
<evidence type="ECO:0000313" key="2">
    <source>
        <dbReference type="EMBL" id="MFC5861952.1"/>
    </source>
</evidence>
<proteinExistence type="predicted"/>
<dbReference type="RefSeq" id="WP_263337842.1">
    <property type="nucleotide sequence ID" value="NZ_JAGSYH010000004.1"/>
</dbReference>
<protein>
    <submittedName>
        <fullName evidence="2">Carboxypeptidase regulatory-like domain-containing protein</fullName>
    </submittedName>
</protein>
<dbReference type="Gene3D" id="2.60.40.1120">
    <property type="entry name" value="Carboxypeptidase-like, regulatory domain"/>
    <property type="match status" value="2"/>
</dbReference>
<gene>
    <name evidence="2" type="ORF">ACFPT7_06580</name>
</gene>
<evidence type="ECO:0000256" key="1">
    <source>
        <dbReference type="SAM" id="SignalP"/>
    </source>
</evidence>
<dbReference type="Proteomes" id="UP001596091">
    <property type="component" value="Unassembled WGS sequence"/>
</dbReference>
<dbReference type="InterPro" id="IPR008969">
    <property type="entry name" value="CarboxyPept-like_regulatory"/>
</dbReference>
<evidence type="ECO:0000313" key="3">
    <source>
        <dbReference type="Proteomes" id="UP001596091"/>
    </source>
</evidence>
<accession>A0ABW1ECC3</accession>
<keyword evidence="1" id="KW-0732">Signal</keyword>
<dbReference type="SUPFAM" id="SSF49478">
    <property type="entry name" value="Cna protein B-type domain"/>
    <property type="match status" value="1"/>
</dbReference>
<dbReference type="EMBL" id="JBHSPH010000002">
    <property type="protein sequence ID" value="MFC5861952.1"/>
    <property type="molecule type" value="Genomic_DNA"/>
</dbReference>